<evidence type="ECO:0000313" key="2">
    <source>
        <dbReference type="EMBL" id="MBC2604273.1"/>
    </source>
</evidence>
<organism evidence="2 3">
    <name type="scientific">Puniceicoccus vermicola</name>
    <dbReference type="NCBI Taxonomy" id="388746"/>
    <lineage>
        <taxon>Bacteria</taxon>
        <taxon>Pseudomonadati</taxon>
        <taxon>Verrucomicrobiota</taxon>
        <taxon>Opitutia</taxon>
        <taxon>Puniceicoccales</taxon>
        <taxon>Puniceicoccaceae</taxon>
        <taxon>Puniceicoccus</taxon>
    </lineage>
</organism>
<evidence type="ECO:0000313" key="3">
    <source>
        <dbReference type="Proteomes" id="UP000525652"/>
    </source>
</evidence>
<name>A0A7X1B4C8_9BACT</name>
<dbReference type="GO" id="GO:0009279">
    <property type="term" value="C:cell outer membrane"/>
    <property type="evidence" value="ECO:0007669"/>
    <property type="project" value="TreeGrafter"/>
</dbReference>
<dbReference type="InterPro" id="IPR050218">
    <property type="entry name" value="LptD"/>
</dbReference>
<feature type="region of interest" description="Disordered" evidence="1">
    <location>
        <begin position="1"/>
        <end position="21"/>
    </location>
</feature>
<dbReference type="PANTHER" id="PTHR30189">
    <property type="entry name" value="LPS-ASSEMBLY PROTEIN"/>
    <property type="match status" value="1"/>
</dbReference>
<dbReference type="EMBL" id="JACHVA010000141">
    <property type="protein sequence ID" value="MBC2604273.1"/>
    <property type="molecule type" value="Genomic_DNA"/>
</dbReference>
<dbReference type="GO" id="GO:1990351">
    <property type="term" value="C:transporter complex"/>
    <property type="evidence" value="ECO:0007669"/>
    <property type="project" value="TreeGrafter"/>
</dbReference>
<comment type="caution">
    <text evidence="2">The sequence shown here is derived from an EMBL/GenBank/DDBJ whole genome shotgun (WGS) entry which is preliminary data.</text>
</comment>
<sequence length="756" mass="84673">MLGSTGSLGAEDGVSMPESPLEILSSGNLDYDFESNTITAAGPVEADYGPYRMNAGTISWDRENGIIRANGGVQLDNTGNDFDRTPKRRSGDFFEVWWPQSYTEIPFIMSANSAVLGMESRSVSAQDGVSVRFPYGRMNATSLNVAAGETRGEGTLEGQNIRAGSGSFLVDAEKVEADQDETNLTHAGVFLSDPNDWGPRVYADRIRHRSGEQYITLYGVTIGVGPVPILYLPKAWMRDWDLGISFDLGGGFSDTLGTYGEFGLSFKATDFLRLSPSVSYFGRRGWLLSPNFNWSEESESGEYYTDGSVLGGYIYDQGSSSLRGVDRFGNPIERSRGYVLAQGMANQRKGWSFVNQFEFRSDTEVLRDFRPGLENRYFAPESFSEVLVPLGPFSFSALGRFRTLDMSESLEATPSVTLDLNPAFLGDTPIVHEGWVNFSQLEREDYTGADQASASRGEAAYRLSYTLPTASWLTITPVGGVRERVYQNVQKSGDDGSSTLFELGFDLGTDFYREWPVKSEIWNINGLVHQTRPMMGYRWMPQSGMGEPDIPNIYPDVYTSGVDPLGFSNLVYRSDNGAEQVLRIGWENRFLAGDFENPSLLRDLGTFAIYQDFIESRAGAESLPDNTMFAFAADPAPWLGLELFTRVETERVTLIEFVPGLSLRDGDRWESTWYFQSLQHEVNELLWDAEVAVNRNNWLLFEMRYSGQRQTITKQAYGWRHRLGNAWLLEAKMIFRQGDTREGNFQVNFGFTSLLF</sequence>
<dbReference type="Proteomes" id="UP000525652">
    <property type="component" value="Unassembled WGS sequence"/>
</dbReference>
<proteinExistence type="predicted"/>
<reference evidence="2 3" key="1">
    <citation type="submission" date="2020-07" db="EMBL/GenBank/DDBJ databases">
        <authorList>
            <person name="Feng X."/>
        </authorList>
    </citation>
    <scope>NUCLEOTIDE SEQUENCE [LARGE SCALE GENOMIC DNA]</scope>
    <source>
        <strain evidence="2 3">JCM14086</strain>
    </source>
</reference>
<evidence type="ECO:0000256" key="1">
    <source>
        <dbReference type="SAM" id="MobiDB-lite"/>
    </source>
</evidence>
<dbReference type="AlphaFoldDB" id="A0A7X1B4C8"/>
<keyword evidence="3" id="KW-1185">Reference proteome</keyword>
<gene>
    <name evidence="2" type="ORF">H5P30_21035</name>
</gene>
<protein>
    <submittedName>
        <fullName evidence="2">LPS-assembly protein LptD</fullName>
    </submittedName>
</protein>
<accession>A0A7X1B4C8</accession>
<dbReference type="PANTHER" id="PTHR30189:SF1">
    <property type="entry name" value="LPS-ASSEMBLY PROTEIN LPTD"/>
    <property type="match status" value="1"/>
</dbReference>